<keyword evidence="5 8" id="KW-1133">Transmembrane helix</keyword>
<evidence type="ECO:0000256" key="2">
    <source>
        <dbReference type="ARBA" id="ARBA00022448"/>
    </source>
</evidence>
<evidence type="ECO:0000313" key="10">
    <source>
        <dbReference type="Proteomes" id="UP001189429"/>
    </source>
</evidence>
<keyword evidence="4 8" id="KW-0812">Transmembrane</keyword>
<proteinExistence type="predicted"/>
<dbReference type="PANTHER" id="PTHR33281:SF19">
    <property type="entry name" value="VOLTAGE-DEPENDENT ANION CHANNEL-FORMING PROTEIN YNEE"/>
    <property type="match status" value="1"/>
</dbReference>
<comment type="caution">
    <text evidence="9">The sequence shown here is derived from an EMBL/GenBank/DDBJ whole genome shotgun (WGS) entry which is preliminary data.</text>
</comment>
<dbReference type="InterPro" id="IPR044669">
    <property type="entry name" value="YneE/VCCN1/2-like"/>
</dbReference>
<feature type="transmembrane region" description="Helical" evidence="8">
    <location>
        <begin position="63"/>
        <end position="81"/>
    </location>
</feature>
<feature type="transmembrane region" description="Helical" evidence="8">
    <location>
        <begin position="251"/>
        <end position="280"/>
    </location>
</feature>
<organism evidence="9 10">
    <name type="scientific">Prorocentrum cordatum</name>
    <dbReference type="NCBI Taxonomy" id="2364126"/>
    <lineage>
        <taxon>Eukaryota</taxon>
        <taxon>Sar</taxon>
        <taxon>Alveolata</taxon>
        <taxon>Dinophyceae</taxon>
        <taxon>Prorocentrales</taxon>
        <taxon>Prorocentraceae</taxon>
        <taxon>Prorocentrum</taxon>
    </lineage>
</organism>
<evidence type="ECO:0000256" key="8">
    <source>
        <dbReference type="SAM" id="Phobius"/>
    </source>
</evidence>
<keyword evidence="6" id="KW-0406">Ion transport</keyword>
<evidence type="ECO:0000256" key="5">
    <source>
        <dbReference type="ARBA" id="ARBA00022989"/>
    </source>
</evidence>
<dbReference type="Proteomes" id="UP001189429">
    <property type="component" value="Unassembled WGS sequence"/>
</dbReference>
<evidence type="ECO:0000256" key="7">
    <source>
        <dbReference type="ARBA" id="ARBA00023136"/>
    </source>
</evidence>
<name>A0ABN9R797_9DINO</name>
<reference evidence="9" key="1">
    <citation type="submission" date="2023-10" db="EMBL/GenBank/DDBJ databases">
        <authorList>
            <person name="Chen Y."/>
            <person name="Shah S."/>
            <person name="Dougan E. K."/>
            <person name="Thang M."/>
            <person name="Chan C."/>
        </authorList>
    </citation>
    <scope>NUCLEOTIDE SEQUENCE [LARGE SCALE GENOMIC DNA]</scope>
</reference>
<dbReference type="PANTHER" id="PTHR33281">
    <property type="entry name" value="UPF0187 PROTEIN YNEE"/>
    <property type="match status" value="1"/>
</dbReference>
<sequence>MGHAVTHLNPTWTSSLLTWKSRAKLGRVYWVIVLWSVIVVYVLEEIVGHEDGFPPDIAVYEDMQPIPLILISVGLMFLVVFRTQTSYQKWSQARTSWVNVNTASRELAMQSMVYVKDFDAACALVRYLLVFVLSLRFWLREEDLCDDLVRPLLTPAGLEYLKISFDGGELQQKIETDPSLTVQFKKVCHPLPALEVMRGILDFCIESKSITSFQGVMESNFKVLSTALATMERVLDTQIPFAYITHVRTAIVLYSLAIPFFLTVNVGWFTVLFVAFYCYVVMGLENLAVEIENPFGTDTNDLPMDSYCCQIARDIVDIVRRKKEVLVRLYEDGER</sequence>
<accession>A0ABN9R797</accession>
<evidence type="ECO:0000256" key="3">
    <source>
        <dbReference type="ARBA" id="ARBA00022475"/>
    </source>
</evidence>
<keyword evidence="10" id="KW-1185">Reference proteome</keyword>
<keyword evidence="2" id="KW-0813">Transport</keyword>
<gene>
    <name evidence="9" type="ORF">PCOR1329_LOCUS17545</name>
</gene>
<dbReference type="Pfam" id="PF25539">
    <property type="entry name" value="Bestrophin_2"/>
    <property type="match status" value="1"/>
</dbReference>
<keyword evidence="7 8" id="KW-0472">Membrane</keyword>
<evidence type="ECO:0000313" key="9">
    <source>
        <dbReference type="EMBL" id="CAK0813721.1"/>
    </source>
</evidence>
<protein>
    <recommendedName>
        <fullName evidence="11">Bestrophin homolog</fullName>
    </recommendedName>
</protein>
<dbReference type="EMBL" id="CAUYUJ010005457">
    <property type="protein sequence ID" value="CAK0813721.1"/>
    <property type="molecule type" value="Genomic_DNA"/>
</dbReference>
<evidence type="ECO:0000256" key="4">
    <source>
        <dbReference type="ARBA" id="ARBA00022692"/>
    </source>
</evidence>
<comment type="subcellular location">
    <subcellularLocation>
        <location evidence="1">Cell membrane</location>
        <topology evidence="1">Multi-pass membrane protein</topology>
    </subcellularLocation>
</comment>
<keyword evidence="3" id="KW-1003">Cell membrane</keyword>
<evidence type="ECO:0000256" key="6">
    <source>
        <dbReference type="ARBA" id="ARBA00023065"/>
    </source>
</evidence>
<evidence type="ECO:0008006" key="11">
    <source>
        <dbReference type="Google" id="ProtNLM"/>
    </source>
</evidence>
<feature type="transmembrane region" description="Helical" evidence="8">
    <location>
        <begin position="25"/>
        <end position="43"/>
    </location>
</feature>
<evidence type="ECO:0000256" key="1">
    <source>
        <dbReference type="ARBA" id="ARBA00004651"/>
    </source>
</evidence>